<evidence type="ECO:0000256" key="1">
    <source>
        <dbReference type="SAM" id="MobiDB-lite"/>
    </source>
</evidence>
<dbReference type="AlphaFoldDB" id="A0A1Y6B7Y9"/>
<feature type="region of interest" description="Disordered" evidence="1">
    <location>
        <begin position="286"/>
        <end position="314"/>
    </location>
</feature>
<protein>
    <submittedName>
        <fullName evidence="4">Uncharacterized iron-regulated protein</fullName>
    </submittedName>
</protein>
<gene>
    <name evidence="4" type="ORF">SAMN06296036_102246</name>
</gene>
<sequence length="314" mass="35939">MYFIAPIFALLLVLMSACQHSSLSQGEDIERLLKEALLTDVVILGEKHDNPEHHRIQAQFIKELSRQGRLQGVYMEHLFPSQEMILVKESAEVWPEKLNWKTSGWPSYSVFQSLFDVIAAEKPPVYGVGIPRHQLKAFYKKQDPGYLNEDEKKSVGLTVPLPDQAHQDLLRTIVKAHCGYLDEKSAGFMMPLQRYKDAFMAKRYFEHRQAGKVAVYIIGAGHGRRDFGVPYYLKYRDPKLRILSIQLQERGQGLGQEPNFDRILVTEAVDHEDPCMKFKKSLEKSFKKGAKPKSPLQHKSHDGLGKSHGKTPRQ</sequence>
<keyword evidence="5" id="KW-1185">Reference proteome</keyword>
<dbReference type="Proteomes" id="UP000192907">
    <property type="component" value="Unassembled WGS sequence"/>
</dbReference>
<keyword evidence="2" id="KW-0732">Signal</keyword>
<evidence type="ECO:0000313" key="4">
    <source>
        <dbReference type="EMBL" id="SME95877.1"/>
    </source>
</evidence>
<dbReference type="EMBL" id="FWZT01000002">
    <property type="protein sequence ID" value="SME95877.1"/>
    <property type="molecule type" value="Genomic_DNA"/>
</dbReference>
<dbReference type="STRING" id="1513793.SAMN06296036_102246"/>
<dbReference type="Gene3D" id="3.40.50.11550">
    <property type="match status" value="2"/>
</dbReference>
<name>A0A1Y6B7Y9_9BACT</name>
<organism evidence="4 5">
    <name type="scientific">Pseudobacteriovorax antillogorgiicola</name>
    <dbReference type="NCBI Taxonomy" id="1513793"/>
    <lineage>
        <taxon>Bacteria</taxon>
        <taxon>Pseudomonadati</taxon>
        <taxon>Bdellovibrionota</taxon>
        <taxon>Oligoflexia</taxon>
        <taxon>Oligoflexales</taxon>
        <taxon>Pseudobacteriovoracaceae</taxon>
        <taxon>Pseudobacteriovorax</taxon>
    </lineage>
</organism>
<dbReference type="InterPro" id="IPR007314">
    <property type="entry name" value="Cofac_haem-bd_dom"/>
</dbReference>
<feature type="chain" id="PRO_5012689694" evidence="2">
    <location>
        <begin position="22"/>
        <end position="314"/>
    </location>
</feature>
<accession>A0A1Y6B7Y9</accession>
<evidence type="ECO:0000313" key="5">
    <source>
        <dbReference type="Proteomes" id="UP000192907"/>
    </source>
</evidence>
<evidence type="ECO:0000259" key="3">
    <source>
        <dbReference type="Pfam" id="PF04187"/>
    </source>
</evidence>
<feature type="domain" description="Haem-binding uptake Tiki superfamily ChaN" evidence="3">
    <location>
        <begin position="33"/>
        <end position="233"/>
    </location>
</feature>
<evidence type="ECO:0000256" key="2">
    <source>
        <dbReference type="SAM" id="SignalP"/>
    </source>
</evidence>
<dbReference type="CDD" id="cd14727">
    <property type="entry name" value="ChanN-like"/>
    <property type="match status" value="1"/>
</dbReference>
<proteinExistence type="predicted"/>
<dbReference type="SUPFAM" id="SSF159501">
    <property type="entry name" value="EreA/ChaN-like"/>
    <property type="match status" value="1"/>
</dbReference>
<dbReference type="Pfam" id="PF04187">
    <property type="entry name" value="Cofac_haem_bdg"/>
    <property type="match status" value="1"/>
</dbReference>
<reference evidence="5" key="1">
    <citation type="submission" date="2017-04" db="EMBL/GenBank/DDBJ databases">
        <authorList>
            <person name="Varghese N."/>
            <person name="Submissions S."/>
        </authorList>
    </citation>
    <scope>NUCLEOTIDE SEQUENCE [LARGE SCALE GENOMIC DNA]</scope>
    <source>
        <strain evidence="5">RKEM611</strain>
    </source>
</reference>
<feature type="signal peptide" evidence="2">
    <location>
        <begin position="1"/>
        <end position="21"/>
    </location>
</feature>